<sequence>MILINILLNILMYIVTINKLLLFNNFKTFTVSKISMSLEKHSERIYNKKISYNTDKYIFNKNYPGTAPPGLVDENFPLKDVLELKINNLNVKEFSRDQNCGVIRGSDESILNWLEKKNKLKLRNNEDFKDDAIEKTQTLIEDDFDFESNQDNLENYFNPINNSFSDYV</sequence>
<keyword evidence="1" id="KW-0812">Transmembrane</keyword>
<evidence type="ECO:0000313" key="2">
    <source>
        <dbReference type="EMBL" id="CAC27009.1"/>
    </source>
</evidence>
<dbReference type="Pfam" id="PF11332">
    <property type="entry name" value="DUF3134"/>
    <property type="match status" value="1"/>
</dbReference>
<evidence type="ECO:0000313" key="3">
    <source>
        <dbReference type="Proteomes" id="UP000242167"/>
    </source>
</evidence>
<feature type="transmembrane region" description="Helical" evidence="1">
    <location>
        <begin position="6"/>
        <end position="26"/>
    </location>
</feature>
<dbReference type="RefSeq" id="XP_001713225.1">
    <property type="nucleotide sequence ID" value="XM_001713173.1"/>
</dbReference>
<proteinExistence type="predicted"/>
<dbReference type="InterPro" id="IPR021481">
    <property type="entry name" value="DUF3134"/>
</dbReference>
<keyword evidence="1" id="KW-0472">Membrane</keyword>
<dbReference type="GO" id="GO:0000428">
    <property type="term" value="C:DNA-directed RNA polymerase complex"/>
    <property type="evidence" value="ECO:0007669"/>
    <property type="project" value="UniProtKB-KW"/>
</dbReference>
<dbReference type="Proteomes" id="UP000242167">
    <property type="component" value="Nucleomorph 2"/>
</dbReference>
<accession>Q9AW61</accession>
<protein>
    <submittedName>
        <fullName evidence="2">Uncharacterized protein</fullName>
    </submittedName>
</protein>
<dbReference type="EMBL" id="AJ010592">
    <property type="protein sequence ID" value="CAC27009.1"/>
    <property type="molecule type" value="Genomic_DNA"/>
</dbReference>
<name>Q9AW61_GUITH</name>
<keyword evidence="1" id="KW-1133">Transmembrane helix</keyword>
<dbReference type="GeneID" id="857580"/>
<organism evidence="2 3">
    <name type="scientific">Guillardia theta</name>
    <name type="common">Cryptophyte</name>
    <name type="synonym">Cryptomonas phi</name>
    <dbReference type="NCBI Taxonomy" id="55529"/>
    <lineage>
        <taxon>Eukaryota</taxon>
        <taxon>Cryptophyceae</taxon>
        <taxon>Pyrenomonadales</taxon>
        <taxon>Geminigeraceae</taxon>
        <taxon>Guillardia</taxon>
    </lineage>
</organism>
<evidence type="ECO:0000256" key="1">
    <source>
        <dbReference type="SAM" id="Phobius"/>
    </source>
</evidence>
<dbReference type="AlphaFoldDB" id="Q9AW61"/>
<reference evidence="2 3" key="1">
    <citation type="journal article" date="2001" name="Nature">
        <title>The highly reduced genome of an enslaved algal nucleus.</title>
        <authorList>
            <person name="Douglas S."/>
            <person name="Zauner S."/>
            <person name="Fraunholz M."/>
            <person name="Beaton M."/>
            <person name="Penny S."/>
            <person name="Deng L."/>
            <person name="Wu X."/>
            <person name="Reith M."/>
            <person name="Cavalier-Smith T."/>
            <person name="Maier U."/>
        </authorList>
    </citation>
    <scope>NUCLEOTIDE SEQUENCE [LARGE SCALE GENOMIC DNA]</scope>
</reference>